<sequence>MAAKLSVLTVSLIGVFPLLAAEQALANNQFGDYGKETLSTLINQYAGRYSGTDKELKSGDYMKERMTFGGYNGAPQKQQFTFKAGRGVLAGQNVTSNNIVVTKQGVGNTGKTLYVGAHYDTAATDKSNDRSKLQGLDDNSSGAAVLTELARNLSGVETEHNLTFIGFGAEEYGLIGSKHFVSQMTDQEKKNAIGMINLDSLITGDKMYANSGDRAYDKAKKMPVKKYSELREHALRIAKEMGIDLQINKGDKNFPGTKEPYKPFGVGCCSDQESFDKADIPVLGFEATNWDIGDFDGYTQTNNPKIEGGKTWHDQKKDSYEYLTKAFGKERIDQRMRDFSKIISRLIVEQTNADVIQSMKTAAADQNRISSYLKGSIKQDTDAVKYHADNLALSPAAAERGANFWVDGNYRYNDTHDNEGNNNVQLGLYGEFAVQPKWAVGAGVSLKQSRNNDFIDKDNAYGVNAYSIYGGSDSPLWNVSVIGLHKHKLDLEREVKVGGGNTPIIVHNKEAGKTDATVFSLSNELGYNFIHQPKTKHGAYLGLNYNRAVVNAYDSGKNTSRTALHIDKTKDDQLDSELGYQIKHQFTLANRPVELKSRLAYVHEFNNKGIESVTAKSFADGKVREGRYKADNDKDYGKFRIGVNSALTEKLHAYLHADTTFAKKDNDRSVQVGVQYKF</sequence>
<dbReference type="GO" id="GO:0004177">
    <property type="term" value="F:aminopeptidase activity"/>
    <property type="evidence" value="ECO:0007669"/>
    <property type="project" value="UniProtKB-KW"/>
</dbReference>
<dbReference type="EC" id="3.4.11.6" evidence="9"/>
<keyword evidence="1 9" id="KW-0031">Aminopeptidase</keyword>
<dbReference type="GO" id="GO:0006508">
    <property type="term" value="P:proteolysis"/>
    <property type="evidence" value="ECO:0007669"/>
    <property type="project" value="UniProtKB-KW"/>
</dbReference>
<dbReference type="InterPro" id="IPR005546">
    <property type="entry name" value="Autotransporte_beta"/>
</dbReference>
<keyword evidence="6" id="KW-0862">Zinc</keyword>
<feature type="signal peptide" evidence="7">
    <location>
        <begin position="1"/>
        <end position="20"/>
    </location>
</feature>
<evidence type="ECO:0000256" key="3">
    <source>
        <dbReference type="ARBA" id="ARBA00022723"/>
    </source>
</evidence>
<name>A0A3S5BVC3_9NEIS</name>
<evidence type="ECO:0000313" key="10">
    <source>
        <dbReference type="Proteomes" id="UP000268229"/>
    </source>
</evidence>
<evidence type="ECO:0000256" key="6">
    <source>
        <dbReference type="ARBA" id="ARBA00022833"/>
    </source>
</evidence>
<organism evidence="9 10">
    <name type="scientific">Neisseria animaloris</name>
    <dbReference type="NCBI Taxonomy" id="326522"/>
    <lineage>
        <taxon>Bacteria</taxon>
        <taxon>Pseudomonadati</taxon>
        <taxon>Pseudomonadota</taxon>
        <taxon>Betaproteobacteria</taxon>
        <taxon>Neisseriales</taxon>
        <taxon>Neisseriaceae</taxon>
        <taxon>Neisseria</taxon>
    </lineage>
</organism>
<evidence type="ECO:0000256" key="1">
    <source>
        <dbReference type="ARBA" id="ARBA00022438"/>
    </source>
</evidence>
<keyword evidence="2" id="KW-0645">Protease</keyword>
<dbReference type="OrthoDB" id="9762302at2"/>
<keyword evidence="3" id="KW-0479">Metal-binding</keyword>
<keyword evidence="4 7" id="KW-0732">Signal</keyword>
<dbReference type="KEGG" id="nani:NCTC12227_00619"/>
<dbReference type="STRING" id="326522.BWD08_06830"/>
<dbReference type="Gene3D" id="3.40.630.10">
    <property type="entry name" value="Zn peptidases"/>
    <property type="match status" value="1"/>
</dbReference>
<dbReference type="PANTHER" id="PTHR12147">
    <property type="entry name" value="METALLOPEPTIDASE M28 FAMILY MEMBER"/>
    <property type="match status" value="1"/>
</dbReference>
<dbReference type="InterPro" id="IPR045175">
    <property type="entry name" value="M28_fam"/>
</dbReference>
<dbReference type="Pfam" id="PF04389">
    <property type="entry name" value="Peptidase_M28"/>
    <property type="match status" value="1"/>
</dbReference>
<proteinExistence type="predicted"/>
<accession>A0A3S5BVC3</accession>
<feature type="domain" description="Autotransporter" evidence="8">
    <location>
        <begin position="397"/>
        <end position="678"/>
    </location>
</feature>
<dbReference type="SUPFAM" id="SSF103515">
    <property type="entry name" value="Autotransporter"/>
    <property type="match status" value="1"/>
</dbReference>
<dbReference type="GO" id="GO:0008235">
    <property type="term" value="F:metalloexopeptidase activity"/>
    <property type="evidence" value="ECO:0007669"/>
    <property type="project" value="InterPro"/>
</dbReference>
<dbReference type="Gene3D" id="2.40.128.130">
    <property type="entry name" value="Autotransporter beta-domain"/>
    <property type="match status" value="1"/>
</dbReference>
<dbReference type="InterPro" id="IPR007484">
    <property type="entry name" value="Peptidase_M28"/>
</dbReference>
<keyword evidence="10" id="KW-1185">Reference proteome</keyword>
<dbReference type="SUPFAM" id="SSF53187">
    <property type="entry name" value="Zn-dependent exopeptidases"/>
    <property type="match status" value="1"/>
</dbReference>
<evidence type="ECO:0000313" key="9">
    <source>
        <dbReference type="EMBL" id="VEJ20898.1"/>
    </source>
</evidence>
<evidence type="ECO:0000256" key="2">
    <source>
        <dbReference type="ARBA" id="ARBA00022670"/>
    </source>
</evidence>
<dbReference type="Pfam" id="PF03797">
    <property type="entry name" value="Autotransporter"/>
    <property type="match status" value="1"/>
</dbReference>
<dbReference type="SMART" id="SM00869">
    <property type="entry name" value="Autotransporter"/>
    <property type="match status" value="1"/>
</dbReference>
<evidence type="ECO:0000256" key="7">
    <source>
        <dbReference type="SAM" id="SignalP"/>
    </source>
</evidence>
<dbReference type="GO" id="GO:0046872">
    <property type="term" value="F:metal ion binding"/>
    <property type="evidence" value="ECO:0007669"/>
    <property type="project" value="UniProtKB-KW"/>
</dbReference>
<gene>
    <name evidence="9" type="primary">ywaD</name>
    <name evidence="9" type="ORF">NCTC12227_00619</name>
</gene>
<protein>
    <submittedName>
        <fullName evidence="9">Arginyl aminopeptidase</fullName>
        <ecNumber evidence="9">3.4.11.6</ecNumber>
    </submittedName>
</protein>
<dbReference type="InterPro" id="IPR036709">
    <property type="entry name" value="Autotransporte_beta_dom_sf"/>
</dbReference>
<evidence type="ECO:0000256" key="4">
    <source>
        <dbReference type="ARBA" id="ARBA00022729"/>
    </source>
</evidence>
<evidence type="ECO:0000256" key="5">
    <source>
        <dbReference type="ARBA" id="ARBA00022801"/>
    </source>
</evidence>
<dbReference type="Proteomes" id="UP000268229">
    <property type="component" value="Chromosome"/>
</dbReference>
<reference evidence="9 10" key="1">
    <citation type="submission" date="2018-12" db="EMBL/GenBank/DDBJ databases">
        <authorList>
            <consortium name="Pathogen Informatics"/>
        </authorList>
    </citation>
    <scope>NUCLEOTIDE SEQUENCE [LARGE SCALE GENOMIC DNA]</scope>
    <source>
        <strain evidence="9 10">NCTC12227</strain>
    </source>
</reference>
<dbReference type="PROSITE" id="PS51208">
    <property type="entry name" value="AUTOTRANSPORTER"/>
    <property type="match status" value="1"/>
</dbReference>
<dbReference type="AlphaFoldDB" id="A0A3S5BVC3"/>
<dbReference type="RefSeq" id="WP_126304200.1">
    <property type="nucleotide sequence ID" value="NZ_LR134516.1"/>
</dbReference>
<dbReference type="PANTHER" id="PTHR12147:SF56">
    <property type="entry name" value="AMINOPEPTIDASE YDR415C-RELATED"/>
    <property type="match status" value="1"/>
</dbReference>
<keyword evidence="5 9" id="KW-0378">Hydrolase</keyword>
<evidence type="ECO:0000259" key="8">
    <source>
        <dbReference type="PROSITE" id="PS51208"/>
    </source>
</evidence>
<dbReference type="EMBL" id="LR134516">
    <property type="protein sequence ID" value="VEJ20898.1"/>
    <property type="molecule type" value="Genomic_DNA"/>
</dbReference>
<feature type="chain" id="PRO_5018643965" evidence="7">
    <location>
        <begin position="21"/>
        <end position="678"/>
    </location>
</feature>